<evidence type="ECO:0000313" key="5">
    <source>
        <dbReference type="EMBL" id="ERN16462.1"/>
    </source>
</evidence>
<keyword evidence="6" id="KW-1185">Reference proteome</keyword>
<feature type="domain" description="Pectinesterase catalytic" evidence="4">
    <location>
        <begin position="7"/>
        <end position="128"/>
    </location>
</feature>
<protein>
    <recommendedName>
        <fullName evidence="4">Pectinesterase catalytic domain-containing protein</fullName>
    </recommendedName>
</protein>
<dbReference type="Gramene" id="ERN16462">
    <property type="protein sequence ID" value="ERN16462"/>
    <property type="gene ID" value="AMTR_s00052p00205230"/>
</dbReference>
<dbReference type="InterPro" id="IPR011050">
    <property type="entry name" value="Pectin_lyase_fold/virulence"/>
</dbReference>
<dbReference type="GO" id="GO:0045490">
    <property type="term" value="P:pectin catabolic process"/>
    <property type="evidence" value="ECO:0007669"/>
    <property type="project" value="UniProtKB-UniPathway"/>
</dbReference>
<evidence type="ECO:0000256" key="2">
    <source>
        <dbReference type="ARBA" id="ARBA00022801"/>
    </source>
</evidence>
<dbReference type="InterPro" id="IPR000070">
    <property type="entry name" value="Pectinesterase_cat"/>
</dbReference>
<sequence length="178" mass="19816">MASLTSSSVTSFNISSYQDTHYAHSFNHFYRDCHIYGIIDFIFGNTVIVLQNCQNFPHRPMPKQQNMITAHGRFKPTQETGFIFQNCTIQTSLDQELVEGNLSTYLGRPRGQHSRVVIMQSYLRDAGGHRGKAEVGGIEGGWGGEERRGAEVYGRIPREAVVAQGRPGAIQAKAVSRV</sequence>
<dbReference type="EMBL" id="KI392446">
    <property type="protein sequence ID" value="ERN16462.1"/>
    <property type="molecule type" value="Genomic_DNA"/>
</dbReference>
<evidence type="ECO:0000256" key="1">
    <source>
        <dbReference type="ARBA" id="ARBA00005184"/>
    </source>
</evidence>
<dbReference type="AlphaFoldDB" id="U5D4W7"/>
<dbReference type="Gene3D" id="2.160.20.10">
    <property type="entry name" value="Single-stranded right-handed beta-helix, Pectin lyase-like"/>
    <property type="match status" value="1"/>
</dbReference>
<dbReference type="PANTHER" id="PTHR31707">
    <property type="entry name" value="PECTINESTERASE"/>
    <property type="match status" value="1"/>
</dbReference>
<dbReference type="UniPathway" id="UPA00545">
    <property type="reaction ID" value="UER00823"/>
</dbReference>
<evidence type="ECO:0000256" key="3">
    <source>
        <dbReference type="ARBA" id="ARBA00023085"/>
    </source>
</evidence>
<organism evidence="5 6">
    <name type="scientific">Amborella trichopoda</name>
    <dbReference type="NCBI Taxonomy" id="13333"/>
    <lineage>
        <taxon>Eukaryota</taxon>
        <taxon>Viridiplantae</taxon>
        <taxon>Streptophyta</taxon>
        <taxon>Embryophyta</taxon>
        <taxon>Tracheophyta</taxon>
        <taxon>Spermatophyta</taxon>
        <taxon>Magnoliopsida</taxon>
        <taxon>Amborellales</taxon>
        <taxon>Amborellaceae</taxon>
        <taxon>Amborella</taxon>
    </lineage>
</organism>
<dbReference type="eggNOG" id="ENOG502QUQ5">
    <property type="taxonomic scope" value="Eukaryota"/>
</dbReference>
<evidence type="ECO:0000259" key="4">
    <source>
        <dbReference type="Pfam" id="PF01095"/>
    </source>
</evidence>
<accession>U5D4W7</accession>
<keyword evidence="3" id="KW-0063">Aspartyl esterase</keyword>
<evidence type="ECO:0000313" key="6">
    <source>
        <dbReference type="Proteomes" id="UP000017836"/>
    </source>
</evidence>
<comment type="pathway">
    <text evidence="1">Glycan metabolism; pectin degradation; 2-dehydro-3-deoxy-D-gluconate from pectin: step 1/5.</text>
</comment>
<proteinExistence type="predicted"/>
<dbReference type="InterPro" id="IPR012334">
    <property type="entry name" value="Pectin_lyas_fold"/>
</dbReference>
<dbReference type="Pfam" id="PF01095">
    <property type="entry name" value="Pectinesterase"/>
    <property type="match status" value="1"/>
</dbReference>
<dbReference type="HOGENOM" id="CLU_1512625_0_0_1"/>
<reference evidence="6" key="1">
    <citation type="journal article" date="2013" name="Science">
        <title>The Amborella genome and the evolution of flowering plants.</title>
        <authorList>
            <consortium name="Amborella Genome Project"/>
        </authorList>
    </citation>
    <scope>NUCLEOTIDE SEQUENCE [LARGE SCALE GENOMIC DNA]</scope>
</reference>
<name>U5D4W7_AMBTC</name>
<dbReference type="Proteomes" id="UP000017836">
    <property type="component" value="Unassembled WGS sequence"/>
</dbReference>
<dbReference type="GO" id="GO:0030599">
    <property type="term" value="F:pectinesterase activity"/>
    <property type="evidence" value="ECO:0007669"/>
    <property type="project" value="InterPro"/>
</dbReference>
<dbReference type="STRING" id="13333.U5D4W7"/>
<dbReference type="SUPFAM" id="SSF51126">
    <property type="entry name" value="Pectin lyase-like"/>
    <property type="match status" value="1"/>
</dbReference>
<keyword evidence="2" id="KW-0378">Hydrolase</keyword>
<dbReference type="GO" id="GO:0042545">
    <property type="term" value="P:cell wall modification"/>
    <property type="evidence" value="ECO:0007669"/>
    <property type="project" value="InterPro"/>
</dbReference>
<gene>
    <name evidence="5" type="ORF">AMTR_s00052p00205230</name>
</gene>